<keyword evidence="2 7" id="KW-0808">Transferase</keyword>
<dbReference type="PANTHER" id="PTHR10196">
    <property type="entry name" value="SUGAR KINASE"/>
    <property type="match status" value="1"/>
</dbReference>
<dbReference type="GO" id="GO:0019563">
    <property type="term" value="P:glycerol catabolic process"/>
    <property type="evidence" value="ECO:0007669"/>
    <property type="project" value="TreeGrafter"/>
</dbReference>
<evidence type="ECO:0000313" key="12">
    <source>
        <dbReference type="Proteomes" id="UP000248764"/>
    </source>
</evidence>
<evidence type="ECO:0000256" key="1">
    <source>
        <dbReference type="ARBA" id="ARBA00009156"/>
    </source>
</evidence>
<dbReference type="SUPFAM" id="SSF53067">
    <property type="entry name" value="Actin-like ATPase domain"/>
    <property type="match status" value="2"/>
</dbReference>
<keyword evidence="4 7" id="KW-0418">Kinase</keyword>
<organism evidence="11 12">
    <name type="scientific">Jiangella anatolica</name>
    <dbReference type="NCBI Taxonomy" id="2670374"/>
    <lineage>
        <taxon>Bacteria</taxon>
        <taxon>Bacillati</taxon>
        <taxon>Actinomycetota</taxon>
        <taxon>Actinomycetes</taxon>
        <taxon>Jiangellales</taxon>
        <taxon>Jiangellaceae</taxon>
        <taxon>Jiangella</taxon>
    </lineage>
</organism>
<comment type="caution">
    <text evidence="11">The sequence shown here is derived from an EMBL/GenBank/DDBJ whole genome shotgun (WGS) entry which is preliminary data.</text>
</comment>
<dbReference type="Pfam" id="PF02782">
    <property type="entry name" value="FGGY_C"/>
    <property type="match status" value="1"/>
</dbReference>
<evidence type="ECO:0000256" key="7">
    <source>
        <dbReference type="RuleBase" id="RU003733"/>
    </source>
</evidence>
<gene>
    <name evidence="11" type="ORF">C1I92_00380</name>
</gene>
<evidence type="ECO:0000256" key="6">
    <source>
        <dbReference type="ARBA" id="ARBA00043149"/>
    </source>
</evidence>
<sequence length="499" mass="51373">MGADCFSVENLFRDGLMPHALLSIDQGTTNTKALLVAEDGRVLAYGSSAVPLDLPRPAWFEQDADVIWASVLDAAAQCLAAAPEADVAGVTVSAQRESVVAWSRSTGRPLSPVIGWQDGRTTEFCARLAAGGAAEEVRARTGLRLDPMFSAPKLRWLVDSADLGHDACLGTVDAYLVHRLTGGAVFATEIGCASRTLLLDIRKGAWSPELLELFGVAPELLPEVRGSADGFGVTAGFGAVPDGVPVRAVLGDSHAALYAQGCHTPGTAKATYGTGSSVMAPADGVDGFSDRLSTTLAWQLTEPVAALEGNILATGAALETTAGLVGADGGESVAALAATVADAGGLVMVPAFAGLAAPHWDRGARGLLLGLARDTSPAHVARAAIDAVAHQVCDVVEVIDEESAPLTELRADGGGSRSELLMQTQADLLGRPVTVAATSELSALGVAQLAWSAGRGDAGPPPAPVARVYEPRLDAARREEARAGWRDAVRRSSGTEARR</sequence>
<dbReference type="InterPro" id="IPR018483">
    <property type="entry name" value="Carb_kinase_FGGY_CS"/>
</dbReference>
<dbReference type="PIRSF" id="PIRSF000538">
    <property type="entry name" value="GlpK"/>
    <property type="match status" value="1"/>
</dbReference>
<keyword evidence="3" id="KW-0547">Nucleotide-binding</keyword>
<proteinExistence type="inferred from homology"/>
<dbReference type="AlphaFoldDB" id="A0A2W2C3Y6"/>
<keyword evidence="12" id="KW-1185">Reference proteome</keyword>
<dbReference type="EMBL" id="POTW01000001">
    <property type="protein sequence ID" value="PZF86668.1"/>
    <property type="molecule type" value="Genomic_DNA"/>
</dbReference>
<evidence type="ECO:0000256" key="5">
    <source>
        <dbReference type="ARBA" id="ARBA00022840"/>
    </source>
</evidence>
<dbReference type="Pfam" id="PF00370">
    <property type="entry name" value="FGGY_N"/>
    <property type="match status" value="1"/>
</dbReference>
<comment type="similarity">
    <text evidence="1 7">Belongs to the FGGY kinase family.</text>
</comment>
<dbReference type="InterPro" id="IPR018484">
    <property type="entry name" value="FGGY_N"/>
</dbReference>
<evidence type="ECO:0000256" key="4">
    <source>
        <dbReference type="ARBA" id="ARBA00022777"/>
    </source>
</evidence>
<evidence type="ECO:0000256" key="2">
    <source>
        <dbReference type="ARBA" id="ARBA00022679"/>
    </source>
</evidence>
<keyword evidence="5" id="KW-0067">ATP-binding</keyword>
<feature type="compositionally biased region" description="Basic and acidic residues" evidence="8">
    <location>
        <begin position="480"/>
        <end position="490"/>
    </location>
</feature>
<evidence type="ECO:0000259" key="10">
    <source>
        <dbReference type="Pfam" id="PF02782"/>
    </source>
</evidence>
<dbReference type="InterPro" id="IPR000577">
    <property type="entry name" value="Carb_kinase_FGGY"/>
</dbReference>
<dbReference type="InterPro" id="IPR018485">
    <property type="entry name" value="FGGY_C"/>
</dbReference>
<dbReference type="Proteomes" id="UP000248764">
    <property type="component" value="Unassembled WGS sequence"/>
</dbReference>
<dbReference type="PROSITE" id="PS00445">
    <property type="entry name" value="FGGY_KINASES_2"/>
    <property type="match status" value="1"/>
</dbReference>
<evidence type="ECO:0000256" key="8">
    <source>
        <dbReference type="SAM" id="MobiDB-lite"/>
    </source>
</evidence>
<dbReference type="Gene3D" id="3.30.420.40">
    <property type="match status" value="2"/>
</dbReference>
<dbReference type="GO" id="GO:0005524">
    <property type="term" value="F:ATP binding"/>
    <property type="evidence" value="ECO:0007669"/>
    <property type="project" value="UniProtKB-KW"/>
</dbReference>
<evidence type="ECO:0000259" key="9">
    <source>
        <dbReference type="Pfam" id="PF00370"/>
    </source>
</evidence>
<dbReference type="PANTHER" id="PTHR10196:SF69">
    <property type="entry name" value="GLYCEROL KINASE"/>
    <property type="match status" value="1"/>
</dbReference>
<feature type="domain" description="Carbohydrate kinase FGGY C-terminal" evidence="10">
    <location>
        <begin position="269"/>
        <end position="452"/>
    </location>
</feature>
<dbReference type="GO" id="GO:0005829">
    <property type="term" value="C:cytosol"/>
    <property type="evidence" value="ECO:0007669"/>
    <property type="project" value="TreeGrafter"/>
</dbReference>
<accession>A0A2W2C3Y6</accession>
<evidence type="ECO:0000256" key="3">
    <source>
        <dbReference type="ARBA" id="ARBA00022741"/>
    </source>
</evidence>
<reference evidence="11 12" key="1">
    <citation type="submission" date="2018-01" db="EMBL/GenBank/DDBJ databases">
        <title>Draft genome sequence of Jiangella sp. GTF31.</title>
        <authorList>
            <person name="Sahin N."/>
            <person name="Ay H."/>
            <person name="Saygin H."/>
        </authorList>
    </citation>
    <scope>NUCLEOTIDE SEQUENCE [LARGE SCALE GENOMIC DNA]</scope>
    <source>
        <strain evidence="11 12">GTF31</strain>
    </source>
</reference>
<evidence type="ECO:0000313" key="11">
    <source>
        <dbReference type="EMBL" id="PZF86668.1"/>
    </source>
</evidence>
<feature type="domain" description="Carbohydrate kinase FGGY N-terminal" evidence="9">
    <location>
        <begin position="21"/>
        <end position="257"/>
    </location>
</feature>
<dbReference type="GO" id="GO:0004370">
    <property type="term" value="F:glycerol kinase activity"/>
    <property type="evidence" value="ECO:0007669"/>
    <property type="project" value="TreeGrafter"/>
</dbReference>
<name>A0A2W2C3Y6_9ACTN</name>
<feature type="region of interest" description="Disordered" evidence="8">
    <location>
        <begin position="480"/>
        <end position="499"/>
    </location>
</feature>
<protein>
    <recommendedName>
        <fullName evidence="6">ATP:glycerol 3-phosphotransferase</fullName>
    </recommendedName>
</protein>
<dbReference type="InterPro" id="IPR043129">
    <property type="entry name" value="ATPase_NBD"/>
</dbReference>